<dbReference type="Proteomes" id="UP000219439">
    <property type="component" value="Unassembled WGS sequence"/>
</dbReference>
<proteinExistence type="inferred from homology"/>
<dbReference type="EMBL" id="OBEL01000001">
    <property type="protein sequence ID" value="SNZ07372.1"/>
    <property type="molecule type" value="Genomic_DNA"/>
</dbReference>
<dbReference type="InterPro" id="IPR051398">
    <property type="entry name" value="Polysacch_Deacetylase"/>
</dbReference>
<evidence type="ECO:0000256" key="1">
    <source>
        <dbReference type="ARBA" id="ARBA00003236"/>
    </source>
</evidence>
<sequence length="352" mass="39428">MDLIRFFQRSVLATIANTGLAPVIKPVLGGRGAILMFHRVKPDQGHSFQPNAHLEISPDFLDELLELMPQWGYEWISLKEIPDFLATRSRGERFAAITLDDGYADNLEFAVPIFKKHKVPYTVFLVPGFVEGQALPWWILIEEVIRKNETLKLPEIVDGLGGQATTKTDVEKKRAFKYLGRHYLTMDQEKVFGSLFELCQENGVEAVKFSQETFLSWNDVNALVTDPLCTIGGHTELHPSLARLSDDAVRDQIVAGLDQITDRIGSEPEVFAYPFGFKSTAGKREFRIVSELDLTCAVTTRPGLVHDEHNLHLSALPRVSVNGLFQKPGYVQALLSGLPFLLANKGKRIDID</sequence>
<feature type="domain" description="NodB homology" evidence="6">
    <location>
        <begin position="93"/>
        <end position="352"/>
    </location>
</feature>
<dbReference type="GO" id="GO:0016810">
    <property type="term" value="F:hydrolase activity, acting on carbon-nitrogen (but not peptide) bonds"/>
    <property type="evidence" value="ECO:0007669"/>
    <property type="project" value="InterPro"/>
</dbReference>
<dbReference type="OrthoDB" id="9782872at2"/>
<dbReference type="Pfam" id="PF01522">
    <property type="entry name" value="Polysacc_deac_1"/>
    <property type="match status" value="2"/>
</dbReference>
<keyword evidence="4" id="KW-0732">Signal</keyword>
<accession>A0A285ND09</accession>
<reference evidence="7 8" key="1">
    <citation type="submission" date="2017-09" db="EMBL/GenBank/DDBJ databases">
        <authorList>
            <person name="Ehlers B."/>
            <person name="Leendertz F.H."/>
        </authorList>
    </citation>
    <scope>NUCLEOTIDE SEQUENCE [LARGE SCALE GENOMIC DNA]</scope>
    <source>
        <strain evidence="7 8">DSM 18289</strain>
    </source>
</reference>
<keyword evidence="8" id="KW-1185">Reference proteome</keyword>
<evidence type="ECO:0000256" key="4">
    <source>
        <dbReference type="ARBA" id="ARBA00022729"/>
    </source>
</evidence>
<dbReference type="GO" id="GO:0005975">
    <property type="term" value="P:carbohydrate metabolic process"/>
    <property type="evidence" value="ECO:0007669"/>
    <property type="project" value="InterPro"/>
</dbReference>
<dbReference type="RefSeq" id="WP_097152163.1">
    <property type="nucleotide sequence ID" value="NZ_OBEL01000001.1"/>
</dbReference>
<evidence type="ECO:0000256" key="5">
    <source>
        <dbReference type="ARBA" id="ARBA00032976"/>
    </source>
</evidence>
<protein>
    <recommendedName>
        <fullName evidence="3">Chitooligosaccharide deacetylase</fullName>
    </recommendedName>
    <alternativeName>
        <fullName evidence="5">Nodulation protein B</fullName>
    </alternativeName>
</protein>
<dbReference type="InterPro" id="IPR011330">
    <property type="entry name" value="Glyco_hydro/deAcase_b/a-brl"/>
</dbReference>
<evidence type="ECO:0000313" key="8">
    <source>
        <dbReference type="Proteomes" id="UP000219439"/>
    </source>
</evidence>
<dbReference type="SUPFAM" id="SSF88713">
    <property type="entry name" value="Glycoside hydrolase/deacetylase"/>
    <property type="match status" value="1"/>
</dbReference>
<evidence type="ECO:0000256" key="2">
    <source>
        <dbReference type="ARBA" id="ARBA00010973"/>
    </source>
</evidence>
<dbReference type="PANTHER" id="PTHR34216">
    <property type="match status" value="1"/>
</dbReference>
<dbReference type="AlphaFoldDB" id="A0A285ND09"/>
<dbReference type="PANTHER" id="PTHR34216:SF7">
    <property type="entry name" value="POLY-BETA-1,6-N-ACETYL-D-GLUCOSAMINE N-DEACETYLASE"/>
    <property type="match status" value="1"/>
</dbReference>
<organism evidence="7 8">
    <name type="scientific">Cohaesibacter gelatinilyticus</name>
    <dbReference type="NCBI Taxonomy" id="372072"/>
    <lineage>
        <taxon>Bacteria</taxon>
        <taxon>Pseudomonadati</taxon>
        <taxon>Pseudomonadota</taxon>
        <taxon>Alphaproteobacteria</taxon>
        <taxon>Hyphomicrobiales</taxon>
        <taxon>Cohaesibacteraceae</taxon>
    </lineage>
</organism>
<gene>
    <name evidence="7" type="ORF">SAMN06265368_0891</name>
</gene>
<evidence type="ECO:0000256" key="3">
    <source>
        <dbReference type="ARBA" id="ARBA00020071"/>
    </source>
</evidence>
<comment type="similarity">
    <text evidence="2">Belongs to the polysaccharide deacetylase family.</text>
</comment>
<name>A0A285ND09_9HYPH</name>
<dbReference type="PROSITE" id="PS51677">
    <property type="entry name" value="NODB"/>
    <property type="match status" value="1"/>
</dbReference>
<comment type="function">
    <text evidence="1">Is involved in generating a small heat-stable compound (Nod), an acylated oligomer of N-acetylglucosamine, that stimulates mitosis in various plant protoplasts.</text>
</comment>
<dbReference type="InterPro" id="IPR002509">
    <property type="entry name" value="NODB_dom"/>
</dbReference>
<evidence type="ECO:0000313" key="7">
    <source>
        <dbReference type="EMBL" id="SNZ07372.1"/>
    </source>
</evidence>
<dbReference type="Gene3D" id="3.20.20.370">
    <property type="entry name" value="Glycoside hydrolase/deacetylase"/>
    <property type="match status" value="1"/>
</dbReference>
<evidence type="ECO:0000259" key="6">
    <source>
        <dbReference type="PROSITE" id="PS51677"/>
    </source>
</evidence>